<dbReference type="Gene3D" id="3.30.43.10">
    <property type="entry name" value="Uridine Diphospho-n-acetylenolpyruvylglucosamine Reductase, domain 2"/>
    <property type="match status" value="1"/>
</dbReference>
<dbReference type="OrthoDB" id="9768764at2"/>
<dbReference type="InterPro" id="IPR016169">
    <property type="entry name" value="FAD-bd_PCMH_sub2"/>
</dbReference>
<dbReference type="EC" id="1.1.2.-" evidence="3"/>
<evidence type="ECO:0000256" key="1">
    <source>
        <dbReference type="ARBA" id="ARBA00022827"/>
    </source>
</evidence>
<dbReference type="InterPro" id="IPR016166">
    <property type="entry name" value="FAD-bd_PCMH"/>
</dbReference>
<dbReference type="InterPro" id="IPR010031">
    <property type="entry name" value="FAD_lactone_oxidase-like"/>
</dbReference>
<gene>
    <name evidence="3" type="ORF">LuPra_01924</name>
</gene>
<dbReference type="Gene3D" id="3.30.465.10">
    <property type="match status" value="1"/>
</dbReference>
<evidence type="ECO:0000313" key="3">
    <source>
        <dbReference type="EMBL" id="AMY08720.1"/>
    </source>
</evidence>
<keyword evidence="3" id="KW-0560">Oxidoreductase</keyword>
<protein>
    <submittedName>
        <fullName evidence="3">L-gulono-1,4-lactone dehydrogenase</fullName>
        <ecNumber evidence="3">1.1.2.-</ecNumber>
    </submittedName>
</protein>
<keyword evidence="1" id="KW-0285">Flavoprotein</keyword>
<dbReference type="GO" id="GO:0016899">
    <property type="term" value="F:oxidoreductase activity, acting on the CH-OH group of donors, oxygen as acceptor"/>
    <property type="evidence" value="ECO:0007669"/>
    <property type="project" value="InterPro"/>
</dbReference>
<dbReference type="PATRIC" id="fig|1813736.3.peg.2019"/>
<dbReference type="Proteomes" id="UP000076079">
    <property type="component" value="Chromosome"/>
</dbReference>
<dbReference type="PANTHER" id="PTHR43762:SF1">
    <property type="entry name" value="D-ARABINONO-1,4-LACTONE OXIDASE"/>
    <property type="match status" value="1"/>
</dbReference>
<keyword evidence="1" id="KW-0274">FAD</keyword>
<organism evidence="3 4">
    <name type="scientific">Luteitalea pratensis</name>
    <dbReference type="NCBI Taxonomy" id="1855912"/>
    <lineage>
        <taxon>Bacteria</taxon>
        <taxon>Pseudomonadati</taxon>
        <taxon>Acidobacteriota</taxon>
        <taxon>Vicinamibacteria</taxon>
        <taxon>Vicinamibacterales</taxon>
        <taxon>Vicinamibacteraceae</taxon>
        <taxon>Luteitalea</taxon>
    </lineage>
</organism>
<keyword evidence="4" id="KW-1185">Reference proteome</keyword>
<dbReference type="STRING" id="1855912.LuPra_01924"/>
<name>A0A143PKE6_LUTPR</name>
<sequence length="239" mass="25702">MLTRRRFLGGSAASLATVASGCIPRMQVGSPYASSIPEIEASTLVNDLHSQLNPTRVHHIVKPAGVDALAEVIAQARAESRAIAVAGGRHAMGGQQFVEDGVLLDTRGLNRVLAFDRDQGTITVEAGIQWPQLITWMADQQAPDRVDADTKTWGIVQKQTGADRLSLGGALACNAHGRGLALKPIVDQVRWFDLVDAGGTVRRCSRTENVELFRHVIGGYGLFGVVARLQLQLRPERGP</sequence>
<dbReference type="EMBL" id="CP015136">
    <property type="protein sequence ID" value="AMY08720.1"/>
    <property type="molecule type" value="Genomic_DNA"/>
</dbReference>
<feature type="domain" description="FAD-binding PCMH-type" evidence="2">
    <location>
        <begin position="50"/>
        <end position="236"/>
    </location>
</feature>
<evidence type="ECO:0000259" key="2">
    <source>
        <dbReference type="PROSITE" id="PS51387"/>
    </source>
</evidence>
<reference evidence="4" key="2">
    <citation type="submission" date="2016-04" db="EMBL/GenBank/DDBJ databases">
        <title>First Complete Genome Sequence of a Subdivision 6 Acidobacterium.</title>
        <authorList>
            <person name="Huang S."/>
            <person name="Vieira S."/>
            <person name="Bunk B."/>
            <person name="Riedel T."/>
            <person name="Sproeer C."/>
            <person name="Overmann J."/>
        </authorList>
    </citation>
    <scope>NUCLEOTIDE SEQUENCE [LARGE SCALE GENOMIC DNA]</scope>
    <source>
        <strain evidence="4">DSM 100886 HEG_-6_39</strain>
    </source>
</reference>
<dbReference type="InterPro" id="IPR006311">
    <property type="entry name" value="TAT_signal"/>
</dbReference>
<dbReference type="Pfam" id="PF01565">
    <property type="entry name" value="FAD_binding_4"/>
    <property type="match status" value="1"/>
</dbReference>
<dbReference type="PANTHER" id="PTHR43762">
    <property type="entry name" value="L-GULONOLACTONE OXIDASE"/>
    <property type="match status" value="1"/>
</dbReference>
<dbReference type="GO" id="GO:0071949">
    <property type="term" value="F:FAD binding"/>
    <property type="evidence" value="ECO:0007669"/>
    <property type="project" value="InterPro"/>
</dbReference>
<proteinExistence type="predicted"/>
<dbReference type="KEGG" id="abac:LuPra_01924"/>
<dbReference type="SUPFAM" id="SSF56176">
    <property type="entry name" value="FAD-binding/transporter-associated domain-like"/>
    <property type="match status" value="1"/>
</dbReference>
<dbReference type="InterPro" id="IPR036318">
    <property type="entry name" value="FAD-bd_PCMH-like_sf"/>
</dbReference>
<dbReference type="PROSITE" id="PS51257">
    <property type="entry name" value="PROKAR_LIPOPROTEIN"/>
    <property type="match status" value="1"/>
</dbReference>
<evidence type="ECO:0000313" key="4">
    <source>
        <dbReference type="Proteomes" id="UP000076079"/>
    </source>
</evidence>
<dbReference type="AlphaFoldDB" id="A0A143PKE6"/>
<reference evidence="3 4" key="1">
    <citation type="journal article" date="2016" name="Genome Announc.">
        <title>First Complete Genome Sequence of a Subdivision 6 Acidobacterium Strain.</title>
        <authorList>
            <person name="Huang S."/>
            <person name="Vieira S."/>
            <person name="Bunk B."/>
            <person name="Riedel T."/>
            <person name="Sproer C."/>
            <person name="Overmann J."/>
        </authorList>
    </citation>
    <scope>NUCLEOTIDE SEQUENCE [LARGE SCALE GENOMIC DNA]</scope>
    <source>
        <strain evidence="4">DSM 100886 HEG_-6_39</strain>
    </source>
</reference>
<dbReference type="RefSeq" id="WP_110170537.1">
    <property type="nucleotide sequence ID" value="NZ_CP015136.1"/>
</dbReference>
<dbReference type="PROSITE" id="PS51387">
    <property type="entry name" value="FAD_PCMH"/>
    <property type="match status" value="1"/>
</dbReference>
<dbReference type="InterPro" id="IPR006094">
    <property type="entry name" value="Oxid_FAD_bind_N"/>
</dbReference>
<dbReference type="InterPro" id="IPR016167">
    <property type="entry name" value="FAD-bd_PCMH_sub1"/>
</dbReference>
<dbReference type="PROSITE" id="PS51318">
    <property type="entry name" value="TAT"/>
    <property type="match status" value="1"/>
</dbReference>
<accession>A0A143PKE6</accession>